<reference evidence="2 3" key="1">
    <citation type="submission" date="2023-11" db="EMBL/GenBank/DDBJ databases">
        <authorList>
            <person name="Okamura Y."/>
        </authorList>
    </citation>
    <scope>NUCLEOTIDE SEQUENCE [LARGE SCALE GENOMIC DNA]</scope>
</reference>
<dbReference type="PANTHER" id="PTHR11008:SF32">
    <property type="entry name" value="CIRCADIAN CLOCK-CONTROLLED PROTEIN DAYWAKE-RELATED"/>
    <property type="match status" value="1"/>
</dbReference>
<proteinExistence type="predicted"/>
<dbReference type="Gene3D" id="3.15.10.30">
    <property type="entry name" value="Haemolymph juvenile hormone binding protein"/>
    <property type="match status" value="1"/>
</dbReference>
<organism evidence="2 3">
    <name type="scientific">Leptosia nina</name>
    <dbReference type="NCBI Taxonomy" id="320188"/>
    <lineage>
        <taxon>Eukaryota</taxon>
        <taxon>Metazoa</taxon>
        <taxon>Ecdysozoa</taxon>
        <taxon>Arthropoda</taxon>
        <taxon>Hexapoda</taxon>
        <taxon>Insecta</taxon>
        <taxon>Pterygota</taxon>
        <taxon>Neoptera</taxon>
        <taxon>Endopterygota</taxon>
        <taxon>Lepidoptera</taxon>
        <taxon>Glossata</taxon>
        <taxon>Ditrysia</taxon>
        <taxon>Papilionoidea</taxon>
        <taxon>Pieridae</taxon>
        <taxon>Pierinae</taxon>
        <taxon>Leptosia</taxon>
    </lineage>
</organism>
<feature type="chain" id="PRO_5043595092" evidence="1">
    <location>
        <begin position="20"/>
        <end position="236"/>
    </location>
</feature>
<evidence type="ECO:0000313" key="2">
    <source>
        <dbReference type="EMBL" id="CAK1555200.1"/>
    </source>
</evidence>
<keyword evidence="3" id="KW-1185">Reference proteome</keyword>
<comment type="caution">
    <text evidence="2">The sequence shown here is derived from an EMBL/GenBank/DDBJ whole genome shotgun (WGS) entry which is preliminary data.</text>
</comment>
<dbReference type="InterPro" id="IPR010562">
    <property type="entry name" value="Haemolymph_juvenile_hormone-bd"/>
</dbReference>
<evidence type="ECO:0000256" key="1">
    <source>
        <dbReference type="SAM" id="SignalP"/>
    </source>
</evidence>
<dbReference type="SMART" id="SM00700">
    <property type="entry name" value="JHBP"/>
    <property type="match status" value="1"/>
</dbReference>
<dbReference type="EMBL" id="CAVLEF010000280">
    <property type="protein sequence ID" value="CAK1555200.1"/>
    <property type="molecule type" value="Genomic_DNA"/>
</dbReference>
<feature type="signal peptide" evidence="1">
    <location>
        <begin position="1"/>
        <end position="19"/>
    </location>
</feature>
<dbReference type="AlphaFoldDB" id="A0AAV1K244"/>
<dbReference type="Pfam" id="PF06585">
    <property type="entry name" value="JHBP"/>
    <property type="match status" value="1"/>
</dbReference>
<dbReference type="PANTHER" id="PTHR11008">
    <property type="entry name" value="PROTEIN TAKEOUT-LIKE PROTEIN"/>
    <property type="match status" value="1"/>
</dbReference>
<sequence>MLQIQYLVLVLACASCVYGVPFIKKCKAGDSKCAKESGQAAIATFAAGIKDLGVQTLDPLTLKRTDCSSPNLKLVVTDYSITGLRNCIAKKIKYDDQQSKIFLKLQCSGQLEGNYEMKGRLLFLPLEGKGPLHVTLNKADFNIIMDVGQIEKNGVKHWDIKNWNHGFELKDKSKVVFDNLFSSSQTLGQAAKDVIDESGNEIILEVGSPIIYDSIKVVVESINNFFHSVPLSELVE</sequence>
<protein>
    <submittedName>
        <fullName evidence="2">Uncharacterized protein</fullName>
    </submittedName>
</protein>
<dbReference type="GO" id="GO:0005615">
    <property type="term" value="C:extracellular space"/>
    <property type="evidence" value="ECO:0007669"/>
    <property type="project" value="TreeGrafter"/>
</dbReference>
<dbReference type="Proteomes" id="UP001497472">
    <property type="component" value="Unassembled WGS sequence"/>
</dbReference>
<accession>A0AAV1K244</accession>
<evidence type="ECO:0000313" key="3">
    <source>
        <dbReference type="Proteomes" id="UP001497472"/>
    </source>
</evidence>
<dbReference type="InterPro" id="IPR038606">
    <property type="entry name" value="To_sf"/>
</dbReference>
<gene>
    <name evidence="2" type="ORF">LNINA_LOCUS14035</name>
</gene>
<keyword evidence="1" id="KW-0732">Signal</keyword>
<name>A0AAV1K244_9NEOP</name>